<comment type="caution">
    <text evidence="3">The sequence shown here is derived from an EMBL/GenBank/DDBJ whole genome shotgun (WGS) entry which is preliminary data.</text>
</comment>
<accession>A0ABD3QHF4</accession>
<feature type="region of interest" description="Disordered" evidence="1">
    <location>
        <begin position="1"/>
        <end position="34"/>
    </location>
</feature>
<protein>
    <recommendedName>
        <fullName evidence="5">Transmembrane protein</fullName>
    </recommendedName>
</protein>
<evidence type="ECO:0008006" key="5">
    <source>
        <dbReference type="Google" id="ProtNLM"/>
    </source>
</evidence>
<keyword evidence="2" id="KW-1133">Transmembrane helix</keyword>
<evidence type="ECO:0000313" key="3">
    <source>
        <dbReference type="EMBL" id="KAL3799835.1"/>
    </source>
</evidence>
<feature type="region of interest" description="Disordered" evidence="1">
    <location>
        <begin position="190"/>
        <end position="209"/>
    </location>
</feature>
<feature type="compositionally biased region" description="Basic residues" evidence="1">
    <location>
        <begin position="242"/>
        <end position="252"/>
    </location>
</feature>
<keyword evidence="2" id="KW-0472">Membrane</keyword>
<evidence type="ECO:0000256" key="2">
    <source>
        <dbReference type="SAM" id="Phobius"/>
    </source>
</evidence>
<keyword evidence="4" id="KW-1185">Reference proteome</keyword>
<sequence length="273" mass="30104">MDNAANNTEDDEFSDQAAHMFPNENHTESQSQRSGFAKRCFANDGMHRSQQAEDNRNSNIESDAIDNTKNESDGMSDAAALFVWLYLLLISALLLGAVIIGCFVVVKYGFVVLIAVITAASALAVVAATLMSVITGDAKLTKARTTVDAWHVVVKDTILEEIDNLKEDISAFGNGTLLLTYEGPGESFIHEEDADESNDSDVDKQQNIKTTAERRPKSLLFKYVVSPFTKLGSKKQNGNIKPSRRLFRKKNQKREEEMPDDNGPPSSYLPPVL</sequence>
<dbReference type="EMBL" id="JALLPJ020000175">
    <property type="protein sequence ID" value="KAL3799835.1"/>
    <property type="molecule type" value="Genomic_DNA"/>
</dbReference>
<dbReference type="AlphaFoldDB" id="A0ABD3QHF4"/>
<feature type="compositionally biased region" description="Basic and acidic residues" evidence="1">
    <location>
        <begin position="47"/>
        <end position="56"/>
    </location>
</feature>
<feature type="region of interest" description="Disordered" evidence="1">
    <location>
        <begin position="47"/>
        <end position="71"/>
    </location>
</feature>
<evidence type="ECO:0000313" key="4">
    <source>
        <dbReference type="Proteomes" id="UP001530400"/>
    </source>
</evidence>
<feature type="region of interest" description="Disordered" evidence="1">
    <location>
        <begin position="232"/>
        <end position="273"/>
    </location>
</feature>
<feature type="transmembrane region" description="Helical" evidence="2">
    <location>
        <begin position="79"/>
        <end position="106"/>
    </location>
</feature>
<feature type="transmembrane region" description="Helical" evidence="2">
    <location>
        <begin position="112"/>
        <end position="134"/>
    </location>
</feature>
<evidence type="ECO:0000256" key="1">
    <source>
        <dbReference type="SAM" id="MobiDB-lite"/>
    </source>
</evidence>
<name>A0ABD3QHF4_9STRA</name>
<reference evidence="3 4" key="1">
    <citation type="submission" date="2024-10" db="EMBL/GenBank/DDBJ databases">
        <title>Updated reference genomes for cyclostephanoid diatoms.</title>
        <authorList>
            <person name="Roberts W.R."/>
            <person name="Alverson A.J."/>
        </authorList>
    </citation>
    <scope>NUCLEOTIDE SEQUENCE [LARGE SCALE GENOMIC DNA]</scope>
    <source>
        <strain evidence="3 4">AJA010-31</strain>
    </source>
</reference>
<organism evidence="3 4">
    <name type="scientific">Cyclotella atomus</name>
    <dbReference type="NCBI Taxonomy" id="382360"/>
    <lineage>
        <taxon>Eukaryota</taxon>
        <taxon>Sar</taxon>
        <taxon>Stramenopiles</taxon>
        <taxon>Ochrophyta</taxon>
        <taxon>Bacillariophyta</taxon>
        <taxon>Coscinodiscophyceae</taxon>
        <taxon>Thalassiosirophycidae</taxon>
        <taxon>Stephanodiscales</taxon>
        <taxon>Stephanodiscaceae</taxon>
        <taxon>Cyclotella</taxon>
    </lineage>
</organism>
<dbReference type="Proteomes" id="UP001530400">
    <property type="component" value="Unassembled WGS sequence"/>
</dbReference>
<gene>
    <name evidence="3" type="ORF">ACHAWO_009956</name>
</gene>
<proteinExistence type="predicted"/>
<keyword evidence="2" id="KW-0812">Transmembrane</keyword>